<evidence type="ECO:0008006" key="4">
    <source>
        <dbReference type="Google" id="ProtNLM"/>
    </source>
</evidence>
<dbReference type="PANTHER" id="PTHR30161:SF1">
    <property type="entry name" value="FLAGELLAR BIOSYNTHESIS PROTEIN FLHA-RELATED"/>
    <property type="match status" value="1"/>
</dbReference>
<evidence type="ECO:0000313" key="3">
    <source>
        <dbReference type="Proteomes" id="UP000259273"/>
    </source>
</evidence>
<feature type="transmembrane region" description="Helical" evidence="1">
    <location>
        <begin position="24"/>
        <end position="47"/>
    </location>
</feature>
<protein>
    <recommendedName>
        <fullName evidence="4">Flagellar biosynthesis protein FlhA</fullName>
    </recommendedName>
</protein>
<organism evidence="2 3">
    <name type="scientific">Haliea salexigens</name>
    <dbReference type="NCBI Taxonomy" id="287487"/>
    <lineage>
        <taxon>Bacteria</taxon>
        <taxon>Pseudomonadati</taxon>
        <taxon>Pseudomonadota</taxon>
        <taxon>Gammaproteobacteria</taxon>
        <taxon>Cellvibrionales</taxon>
        <taxon>Halieaceae</taxon>
        <taxon>Haliea</taxon>
    </lineage>
</organism>
<feature type="non-terminal residue" evidence="2">
    <location>
        <position position="48"/>
    </location>
</feature>
<dbReference type="Proteomes" id="UP000259273">
    <property type="component" value="Unassembled WGS sequence"/>
</dbReference>
<name>A0A3C1KKU5_9GAMM</name>
<evidence type="ECO:0000313" key="2">
    <source>
        <dbReference type="EMBL" id="HAN26846.1"/>
    </source>
</evidence>
<dbReference type="GO" id="GO:0009306">
    <property type="term" value="P:protein secretion"/>
    <property type="evidence" value="ECO:0007669"/>
    <property type="project" value="InterPro"/>
</dbReference>
<comment type="caution">
    <text evidence="2">The sequence shown here is derived from an EMBL/GenBank/DDBJ whole genome shotgun (WGS) entry which is preliminary data.</text>
</comment>
<proteinExistence type="predicted"/>
<feature type="non-terminal residue" evidence="2">
    <location>
        <position position="1"/>
    </location>
</feature>
<reference evidence="2 3" key="1">
    <citation type="journal article" date="2018" name="Nat. Biotechnol.">
        <title>A standardized bacterial taxonomy based on genome phylogeny substantially revises the tree of life.</title>
        <authorList>
            <person name="Parks D.H."/>
            <person name="Chuvochina M."/>
            <person name="Waite D.W."/>
            <person name="Rinke C."/>
            <person name="Skarshewski A."/>
            <person name="Chaumeil P.A."/>
            <person name="Hugenholtz P."/>
        </authorList>
    </citation>
    <scope>NUCLEOTIDE SEQUENCE [LARGE SCALE GENOMIC DNA]</scope>
    <source>
        <strain evidence="2">UBA9158</strain>
    </source>
</reference>
<gene>
    <name evidence="2" type="ORF">DCP75_03830</name>
</gene>
<dbReference type="InterPro" id="IPR001712">
    <property type="entry name" value="T3SS_FHIPEP"/>
</dbReference>
<dbReference type="AlphaFoldDB" id="A0A3C1KKU5"/>
<accession>A0A3C1KKU5</accession>
<dbReference type="EMBL" id="DMND01000063">
    <property type="protein sequence ID" value="HAN26846.1"/>
    <property type="molecule type" value="Genomic_DNA"/>
</dbReference>
<evidence type="ECO:0000256" key="1">
    <source>
        <dbReference type="SAM" id="Phobius"/>
    </source>
</evidence>
<dbReference type="GO" id="GO:0044780">
    <property type="term" value="P:bacterial-type flagellum assembly"/>
    <property type="evidence" value="ECO:0007669"/>
    <property type="project" value="TreeGrafter"/>
</dbReference>
<sequence>RVVLLEGHTGTAAAGRVIEAFGEFVVGGSYAVGLVLFTILVVINFVVV</sequence>
<dbReference type="Pfam" id="PF00771">
    <property type="entry name" value="FHIPEP"/>
    <property type="match status" value="1"/>
</dbReference>
<dbReference type="GO" id="GO:0005886">
    <property type="term" value="C:plasma membrane"/>
    <property type="evidence" value="ECO:0007669"/>
    <property type="project" value="TreeGrafter"/>
</dbReference>
<keyword evidence="1" id="KW-1133">Transmembrane helix</keyword>
<dbReference type="PANTHER" id="PTHR30161">
    <property type="entry name" value="FLAGELLAR EXPORT PROTEIN, MEMBRANE FLHA SUBUNIT-RELATED"/>
    <property type="match status" value="1"/>
</dbReference>
<keyword evidence="1" id="KW-0812">Transmembrane</keyword>
<keyword evidence="1" id="KW-0472">Membrane</keyword>